<proteinExistence type="predicted"/>
<keyword evidence="2" id="KW-1185">Reference proteome</keyword>
<evidence type="ECO:0000313" key="1">
    <source>
        <dbReference type="EMBL" id="MEQ2208033.1"/>
    </source>
</evidence>
<comment type="caution">
    <text evidence="1">The sequence shown here is derived from an EMBL/GenBank/DDBJ whole genome shotgun (WGS) entry which is preliminary data.</text>
</comment>
<evidence type="ECO:0000313" key="2">
    <source>
        <dbReference type="Proteomes" id="UP001434883"/>
    </source>
</evidence>
<accession>A0ABV0RKE8</accession>
<reference evidence="1 2" key="1">
    <citation type="submission" date="2021-06" db="EMBL/GenBank/DDBJ databases">
        <authorList>
            <person name="Palmer J.M."/>
        </authorList>
    </citation>
    <scope>NUCLEOTIDE SEQUENCE [LARGE SCALE GENOMIC DNA]</scope>
    <source>
        <strain evidence="1 2">XC_2019</strain>
        <tissue evidence="1">Muscle</tissue>
    </source>
</reference>
<dbReference type="Proteomes" id="UP001434883">
    <property type="component" value="Unassembled WGS sequence"/>
</dbReference>
<organism evidence="1 2">
    <name type="scientific">Xenoophorus captivus</name>
    <dbReference type="NCBI Taxonomy" id="1517983"/>
    <lineage>
        <taxon>Eukaryota</taxon>
        <taxon>Metazoa</taxon>
        <taxon>Chordata</taxon>
        <taxon>Craniata</taxon>
        <taxon>Vertebrata</taxon>
        <taxon>Euteleostomi</taxon>
        <taxon>Actinopterygii</taxon>
        <taxon>Neopterygii</taxon>
        <taxon>Teleostei</taxon>
        <taxon>Neoteleostei</taxon>
        <taxon>Acanthomorphata</taxon>
        <taxon>Ovalentaria</taxon>
        <taxon>Atherinomorphae</taxon>
        <taxon>Cyprinodontiformes</taxon>
        <taxon>Goodeidae</taxon>
        <taxon>Xenoophorus</taxon>
    </lineage>
</organism>
<protein>
    <submittedName>
        <fullName evidence="1">Uncharacterized protein</fullName>
    </submittedName>
</protein>
<sequence length="145" mass="16673">MDEADRYSRRLNLRLCSVPEKGEDDIKTRVEEICRKALAETEATAVICAIDVIHRIGKRQDGRPNTPRPVIITFTSRSTRYALWKGTKKCVNLKNNWLCFKEDLTAADREACSKLWPAIEEARKRGEKAYYVGNRAFVNGKEIRV</sequence>
<name>A0ABV0RKE8_9TELE</name>
<dbReference type="Gene3D" id="3.30.70.1820">
    <property type="entry name" value="L1 transposable element, RRM domain"/>
    <property type="match status" value="1"/>
</dbReference>
<dbReference type="EMBL" id="JAHRIN010047364">
    <property type="protein sequence ID" value="MEQ2208033.1"/>
    <property type="molecule type" value="Genomic_DNA"/>
</dbReference>
<gene>
    <name evidence="1" type="ORF">XENOCAPTIV_023462</name>
</gene>